<dbReference type="STRING" id="1123269.NX02_16505"/>
<name>W0AH86_9SPHN</name>
<evidence type="ECO:0000313" key="2">
    <source>
        <dbReference type="Proteomes" id="UP000018851"/>
    </source>
</evidence>
<evidence type="ECO:0000313" key="1">
    <source>
        <dbReference type="EMBL" id="AHE54980.1"/>
    </source>
</evidence>
<reference evidence="1 2" key="1">
    <citation type="submission" date="2013-07" db="EMBL/GenBank/DDBJ databases">
        <title>Completed genome of Sphingomonas sanxanigenens NX02.</title>
        <authorList>
            <person name="Ma T."/>
            <person name="Huang H."/>
            <person name="Wu M."/>
            <person name="Li X."/>
            <person name="Li G."/>
        </authorList>
    </citation>
    <scope>NUCLEOTIDE SEQUENCE [LARGE SCALE GENOMIC DNA]</scope>
    <source>
        <strain evidence="1 2">NX02</strain>
    </source>
</reference>
<dbReference type="KEGG" id="ssan:NX02_16505"/>
<proteinExistence type="predicted"/>
<organism evidence="1 2">
    <name type="scientific">Sphingomonas sanxanigenens DSM 19645 = NX02</name>
    <dbReference type="NCBI Taxonomy" id="1123269"/>
    <lineage>
        <taxon>Bacteria</taxon>
        <taxon>Pseudomonadati</taxon>
        <taxon>Pseudomonadota</taxon>
        <taxon>Alphaproteobacteria</taxon>
        <taxon>Sphingomonadales</taxon>
        <taxon>Sphingomonadaceae</taxon>
        <taxon>Sphingomonas</taxon>
    </lineage>
</organism>
<dbReference type="AlphaFoldDB" id="W0AH86"/>
<dbReference type="Proteomes" id="UP000018851">
    <property type="component" value="Chromosome"/>
</dbReference>
<keyword evidence="2" id="KW-1185">Reference proteome</keyword>
<dbReference type="EMBL" id="CP006644">
    <property type="protein sequence ID" value="AHE54980.1"/>
    <property type="molecule type" value="Genomic_DNA"/>
</dbReference>
<dbReference type="PATRIC" id="fig|1123269.5.peg.3232"/>
<evidence type="ECO:0008006" key="3">
    <source>
        <dbReference type="Google" id="ProtNLM"/>
    </source>
</evidence>
<accession>W0AH86</accession>
<dbReference type="RefSeq" id="WP_025293176.1">
    <property type="nucleotide sequence ID" value="NZ_CP006644.1"/>
</dbReference>
<dbReference type="HOGENOM" id="CLU_113334_0_0_5"/>
<dbReference type="eggNOG" id="ENOG50332XN">
    <property type="taxonomic scope" value="Bacteria"/>
</dbReference>
<sequence length="177" mass="19296">MDRFRLYPFPGTAVPDLAIEAELTRRAESALEIAYVVTGPVGSILLPSPEAPQRRDGLWQHTCFEAFFALGSGAYLEANFAPSQRWAAYRFDDYRAGMAPAEAFPAPDIRLEAAPERLVLTVRLAPLPMLAEVGALGLSAVIEDRSGGKSWWALAHPADKPDFHDRDCFVAQLPAAG</sequence>
<protein>
    <recommendedName>
        <fullName evidence="3">DOMON-like domain-containing protein</fullName>
    </recommendedName>
</protein>
<gene>
    <name evidence="1" type="ORF">NX02_16505</name>
</gene>
<dbReference type="CDD" id="cd09627">
    <property type="entry name" value="DOMON_murB_like"/>
    <property type="match status" value="1"/>
</dbReference>